<feature type="region of interest" description="Disordered" evidence="1">
    <location>
        <begin position="246"/>
        <end position="271"/>
    </location>
</feature>
<evidence type="ECO:0000313" key="3">
    <source>
        <dbReference type="EMBL" id="MCC5467655.1"/>
    </source>
</evidence>
<dbReference type="Proteomes" id="UP001165492">
    <property type="component" value="Unassembled WGS sequence"/>
</dbReference>
<feature type="compositionally biased region" description="Basic and acidic residues" evidence="1">
    <location>
        <begin position="246"/>
        <end position="259"/>
    </location>
</feature>
<reference evidence="3" key="1">
    <citation type="submission" date="2021-11" db="EMBL/GenBank/DDBJ databases">
        <title>Description of a new species Pelosinus isolated from the bottom sediments of Lake Baikal.</title>
        <authorList>
            <person name="Zakharyuk A."/>
        </authorList>
    </citation>
    <scope>NUCLEOTIDE SEQUENCE</scope>
    <source>
        <strain evidence="3">Bkl1</strain>
    </source>
</reference>
<keyword evidence="4" id="KW-1185">Reference proteome</keyword>
<gene>
    <name evidence="3" type="ORF">LMF89_20170</name>
</gene>
<comment type="caution">
    <text evidence="3">The sequence shown here is derived from an EMBL/GenBank/DDBJ whole genome shotgun (WGS) entry which is preliminary data.</text>
</comment>
<protein>
    <recommendedName>
        <fullName evidence="2">Replication-associated protein ORF2/G2P domain-containing protein</fullName>
    </recommendedName>
</protein>
<dbReference type="InterPro" id="IPR056906">
    <property type="entry name" value="ORF2/G2P_dom"/>
</dbReference>
<organism evidence="3 4">
    <name type="scientific">Pelosinus baikalensis</name>
    <dbReference type="NCBI Taxonomy" id="2892015"/>
    <lineage>
        <taxon>Bacteria</taxon>
        <taxon>Bacillati</taxon>
        <taxon>Bacillota</taxon>
        <taxon>Negativicutes</taxon>
        <taxon>Selenomonadales</taxon>
        <taxon>Sporomusaceae</taxon>
        <taxon>Pelosinus</taxon>
    </lineage>
</organism>
<proteinExistence type="predicted"/>
<dbReference type="Pfam" id="PF23343">
    <property type="entry name" value="REP_ORF2-G2P"/>
    <property type="match status" value="1"/>
</dbReference>
<sequence length="271" mass="31939">MPYIKETYITGAVTEVTKKFTFTYKGKATKRSPKTKETPESQKKQNEGIAIKKLRRLINANFGYGDYHLVLDYKPECRPKTPQEAKENLEKFLRKMRAAYKKLGKVFKYVATTEFGERAWHHHLVINCVDIKIISDIWENGRPKLFPLDKTGQYKQLASYIIKQTRKTFNDPKRQVHKKRWCPSSNLIKPEPIIEIVKASSWREDPKPQKGYMISEQYSGTNDITGYQYQFYSMVKIDAYKGRQAKNERKMHTKHDNKSKLPRVPYPRDHN</sequence>
<accession>A0ABS8HWW4</accession>
<name>A0ABS8HWW4_9FIRM</name>
<evidence type="ECO:0000313" key="4">
    <source>
        <dbReference type="Proteomes" id="UP001165492"/>
    </source>
</evidence>
<dbReference type="EMBL" id="JAJHJB010000037">
    <property type="protein sequence ID" value="MCC5467655.1"/>
    <property type="molecule type" value="Genomic_DNA"/>
</dbReference>
<dbReference type="RefSeq" id="WP_229536621.1">
    <property type="nucleotide sequence ID" value="NZ_JAJHJB010000037.1"/>
</dbReference>
<evidence type="ECO:0000256" key="1">
    <source>
        <dbReference type="SAM" id="MobiDB-lite"/>
    </source>
</evidence>
<evidence type="ECO:0000259" key="2">
    <source>
        <dbReference type="Pfam" id="PF23343"/>
    </source>
</evidence>
<feature type="domain" description="Replication-associated protein ORF2/G2P" evidence="2">
    <location>
        <begin position="71"/>
        <end position="168"/>
    </location>
</feature>